<evidence type="ECO:0000313" key="1">
    <source>
        <dbReference type="EMBL" id="WFP89700.1"/>
    </source>
</evidence>
<dbReference type="EMBL" id="CP121308">
    <property type="protein sequence ID" value="WFP89700.1"/>
    <property type="molecule type" value="Genomic_DNA"/>
</dbReference>
<name>A0ABY8HDU2_ENSAD</name>
<reference evidence="1 2" key="1">
    <citation type="submission" date="2023-03" db="EMBL/GenBank/DDBJ databases">
        <title>Comparative genome and transcriptome analysis combination mining strategies for increasing vitamin B12 production of Ensifer adhaerens strain.</title>
        <authorList>
            <person name="Yongheng L."/>
        </authorList>
    </citation>
    <scope>NUCLEOTIDE SEQUENCE [LARGE SCALE GENOMIC DNA]</scope>
    <source>
        <strain evidence="1 2">Casida A-T305</strain>
    </source>
</reference>
<dbReference type="GeneID" id="29519086"/>
<dbReference type="RefSeq" id="WP_034797836.1">
    <property type="nucleotide sequence ID" value="NZ_CP015880.1"/>
</dbReference>
<protein>
    <submittedName>
        <fullName evidence="1">Uncharacterized protein</fullName>
    </submittedName>
</protein>
<proteinExistence type="predicted"/>
<accession>A0ABY8HDU2</accession>
<organism evidence="1 2">
    <name type="scientific">Ensifer adhaerens</name>
    <name type="common">Sinorhizobium morelense</name>
    <dbReference type="NCBI Taxonomy" id="106592"/>
    <lineage>
        <taxon>Bacteria</taxon>
        <taxon>Pseudomonadati</taxon>
        <taxon>Pseudomonadota</taxon>
        <taxon>Alphaproteobacteria</taxon>
        <taxon>Hyphomicrobiales</taxon>
        <taxon>Rhizobiaceae</taxon>
        <taxon>Sinorhizobium/Ensifer group</taxon>
        <taxon>Ensifer</taxon>
    </lineage>
</organism>
<gene>
    <name evidence="1" type="ORF">P4B07_14170</name>
</gene>
<keyword evidence="2" id="KW-1185">Reference proteome</keyword>
<sequence>MSDAFLYRVKAAQRDLIERCGGIERAVTITGFSKSHVGRWNNPNDPDLMPIGAVRALEQDCGQPLITAVMAEASGRRLTDPEAERQSEVNVLAAHAEVMRLSGELANCVAVAISDGHFSPTEAASVDRVAASLEKAMSELRAMAAVVKAQGGMSASLRLVRD</sequence>
<dbReference type="Proteomes" id="UP001214094">
    <property type="component" value="Chromosome"/>
</dbReference>
<dbReference type="InterPro" id="IPR009679">
    <property type="entry name" value="Phage_186_CII-like"/>
</dbReference>
<evidence type="ECO:0000313" key="2">
    <source>
        <dbReference type="Proteomes" id="UP001214094"/>
    </source>
</evidence>
<dbReference type="Pfam" id="PF06892">
    <property type="entry name" value="Phage_CP76"/>
    <property type="match status" value="1"/>
</dbReference>